<dbReference type="EMBL" id="QEEZ01000002">
    <property type="protein sequence ID" value="PWC02571.1"/>
    <property type="molecule type" value="Genomic_DNA"/>
</dbReference>
<evidence type="ECO:0000313" key="3">
    <source>
        <dbReference type="EMBL" id="PWC02571.1"/>
    </source>
</evidence>
<feature type="transmembrane region" description="Helical" evidence="2">
    <location>
        <begin position="83"/>
        <end position="103"/>
    </location>
</feature>
<accession>A0A2U1T989</accession>
<evidence type="ECO:0000313" key="4">
    <source>
        <dbReference type="Proteomes" id="UP000244989"/>
    </source>
</evidence>
<keyword evidence="2" id="KW-0472">Membrane</keyword>
<feature type="transmembrane region" description="Helical" evidence="2">
    <location>
        <begin position="326"/>
        <end position="347"/>
    </location>
</feature>
<feature type="transmembrane region" description="Helical" evidence="2">
    <location>
        <begin position="34"/>
        <end position="62"/>
    </location>
</feature>
<dbReference type="PANTHER" id="PTHR37814">
    <property type="entry name" value="CONSERVED MEMBRANE PROTEIN"/>
    <property type="match status" value="1"/>
</dbReference>
<dbReference type="OrthoDB" id="4424890at2"/>
<dbReference type="InterPro" id="IPR038728">
    <property type="entry name" value="YkvI-like"/>
</dbReference>
<feature type="transmembrane region" description="Helical" evidence="2">
    <location>
        <begin position="221"/>
        <end position="245"/>
    </location>
</feature>
<feature type="region of interest" description="Disordered" evidence="1">
    <location>
        <begin position="408"/>
        <end position="431"/>
    </location>
</feature>
<gene>
    <name evidence="3" type="ORF">DF222_01105</name>
</gene>
<keyword evidence="4" id="KW-1185">Reference proteome</keyword>
<proteinExistence type="predicted"/>
<keyword evidence="2" id="KW-1133">Transmembrane helix</keyword>
<organism evidence="3 4">
    <name type="scientific">Corynebacterium yudongzhengii</name>
    <dbReference type="NCBI Taxonomy" id="2080740"/>
    <lineage>
        <taxon>Bacteria</taxon>
        <taxon>Bacillati</taxon>
        <taxon>Actinomycetota</taxon>
        <taxon>Actinomycetes</taxon>
        <taxon>Mycobacteriales</taxon>
        <taxon>Corynebacteriaceae</taxon>
        <taxon>Corynebacterium</taxon>
    </lineage>
</organism>
<dbReference type="Proteomes" id="UP000244989">
    <property type="component" value="Unassembled WGS sequence"/>
</dbReference>
<keyword evidence="2" id="KW-0812">Transmembrane</keyword>
<dbReference type="PANTHER" id="PTHR37814:SF1">
    <property type="entry name" value="MEMBRANE PROTEIN"/>
    <property type="match status" value="1"/>
</dbReference>
<reference evidence="4" key="1">
    <citation type="submission" date="2018-04" db="EMBL/GenBank/DDBJ databases">
        <authorList>
            <person name="Liu S."/>
            <person name="Wang Z."/>
            <person name="Li J."/>
        </authorList>
    </citation>
    <scope>NUCLEOTIDE SEQUENCE [LARGE SCALE GENOMIC DNA]</scope>
    <source>
        <strain evidence="4">2189</strain>
    </source>
</reference>
<name>A0A2U1T989_9CORY</name>
<evidence type="ECO:0000256" key="2">
    <source>
        <dbReference type="SAM" id="Phobius"/>
    </source>
</evidence>
<evidence type="ECO:0000256" key="1">
    <source>
        <dbReference type="SAM" id="MobiDB-lite"/>
    </source>
</evidence>
<sequence length="431" mass="46590">MVRKSLTIALAFVGLLVGAGFASGQEVIQYFIAFGYSGLIGVIVAGIVMTLSGGLLFQLGSYYLAGEHSTVFRNATHPIVSRFLDITTMLTLFCIGFVMLAGAGSNLEQQFDTPTWLGSFIMVVAVIVSGFLDVDKVTNVISAITPLIIIAVIAAGIITILNMPSDTSVLEPLALEQNEAQGVLGNWILSAVNYTAMALMLGLSMILVIGGNYFNPREAGVGGLLGGFMFSALLAILAFILFFNLPEVDGNDFPLLAVFDSMHPAIGVIVSLILYAMIYNTAIGMFYALGRRLSAGHEGRFRVIFIVVTLIGFVISFAGFTDLIGWVYPLIGYIGIAMLIALGISWLRNRKRISSEISRRKKLAQLAELDLDPDEGLSKQQEQEVRELAKGSLVDGKELWPSVQEEVAHDLDSSGNSRFDADQRPDLKQDD</sequence>
<feature type="compositionally biased region" description="Basic and acidic residues" evidence="1">
    <location>
        <begin position="419"/>
        <end position="431"/>
    </location>
</feature>
<dbReference type="AlphaFoldDB" id="A0A2U1T989"/>
<evidence type="ECO:0008006" key="5">
    <source>
        <dbReference type="Google" id="ProtNLM"/>
    </source>
</evidence>
<protein>
    <recommendedName>
        <fullName evidence="5">Membrane protein YkvI</fullName>
    </recommendedName>
</protein>
<feature type="transmembrane region" description="Helical" evidence="2">
    <location>
        <begin position="144"/>
        <end position="164"/>
    </location>
</feature>
<feature type="transmembrane region" description="Helical" evidence="2">
    <location>
        <begin position="301"/>
        <end position="320"/>
    </location>
</feature>
<feature type="transmembrane region" description="Helical" evidence="2">
    <location>
        <begin position="265"/>
        <end position="289"/>
    </location>
</feature>
<dbReference type="KEGG" id="cyz:C3B44_06635"/>
<comment type="caution">
    <text evidence="3">The sequence shown here is derived from an EMBL/GenBank/DDBJ whole genome shotgun (WGS) entry which is preliminary data.</text>
</comment>
<feature type="transmembrane region" description="Helical" evidence="2">
    <location>
        <begin position="184"/>
        <end position="209"/>
    </location>
</feature>
<dbReference type="RefSeq" id="WP_108431682.1">
    <property type="nucleotide sequence ID" value="NZ_CP026947.1"/>
</dbReference>
<feature type="transmembrane region" description="Helical" evidence="2">
    <location>
        <begin position="115"/>
        <end position="132"/>
    </location>
</feature>